<evidence type="ECO:0008006" key="3">
    <source>
        <dbReference type="Google" id="ProtNLM"/>
    </source>
</evidence>
<proteinExistence type="predicted"/>
<organism evidence="1 2">
    <name type="scientific">Fictibacillus aquaticus</name>
    <dbReference type="NCBI Taxonomy" id="2021314"/>
    <lineage>
        <taxon>Bacteria</taxon>
        <taxon>Bacillati</taxon>
        <taxon>Bacillota</taxon>
        <taxon>Bacilli</taxon>
        <taxon>Bacillales</taxon>
        <taxon>Fictibacillaceae</taxon>
        <taxon>Fictibacillus</taxon>
    </lineage>
</organism>
<dbReference type="OrthoDB" id="2972791at2"/>
<comment type="caution">
    <text evidence="1">The sequence shown here is derived from an EMBL/GenBank/DDBJ whole genome shotgun (WGS) entry which is preliminary data.</text>
</comment>
<reference evidence="1 2" key="1">
    <citation type="submission" date="2017-07" db="EMBL/GenBank/DDBJ databases">
        <title>Fictibacillus sp. nov. GDSW-R2A3 Genome sequencing and assembly.</title>
        <authorList>
            <person name="Mayilraj S."/>
        </authorList>
    </citation>
    <scope>NUCLEOTIDE SEQUENCE [LARGE SCALE GENOMIC DNA]</scope>
    <source>
        <strain evidence="1 2">GDSW-R2A3</strain>
    </source>
</reference>
<keyword evidence="2" id="KW-1185">Reference proteome</keyword>
<dbReference type="AlphaFoldDB" id="A0A235F7G2"/>
<name>A0A235F7G2_9BACL</name>
<accession>A0A235F7G2</accession>
<dbReference type="Proteomes" id="UP000215059">
    <property type="component" value="Unassembled WGS sequence"/>
</dbReference>
<sequence length="62" mass="7228">MNFRRQARRFIDRQVEVDTVNETYVGRLAKVEHDVILLCICHKGQNHLIIIRIDQIVALSAV</sequence>
<evidence type="ECO:0000313" key="2">
    <source>
        <dbReference type="Proteomes" id="UP000215059"/>
    </source>
</evidence>
<dbReference type="EMBL" id="NOII01000010">
    <property type="protein sequence ID" value="OYD56907.1"/>
    <property type="molecule type" value="Genomic_DNA"/>
</dbReference>
<dbReference type="RefSeq" id="WP_094253396.1">
    <property type="nucleotide sequence ID" value="NZ_JBHLXL010000001.1"/>
</dbReference>
<gene>
    <name evidence="1" type="ORF">CGZ90_15255</name>
</gene>
<protein>
    <recommendedName>
        <fullName evidence="3">DUF2642 domain-containing protein</fullName>
    </recommendedName>
</protein>
<evidence type="ECO:0000313" key="1">
    <source>
        <dbReference type="EMBL" id="OYD56907.1"/>
    </source>
</evidence>